<proteinExistence type="predicted"/>
<keyword evidence="3" id="KW-1185">Reference proteome</keyword>
<reference evidence="2 3" key="1">
    <citation type="submission" date="2022-12" db="EMBL/GenBank/DDBJ databases">
        <title>Chitinophagaceae gen. sp. nov., a new member of the family Chitinophagaceae, isolated from soil in a chemical factory.</title>
        <authorList>
            <person name="Ke Z."/>
        </authorList>
    </citation>
    <scope>NUCLEOTIDE SEQUENCE [LARGE SCALE GENOMIC DNA]</scope>
    <source>
        <strain evidence="2 3">LY-5</strain>
    </source>
</reference>
<dbReference type="NCBIfam" id="TIGR04183">
    <property type="entry name" value="Por_Secre_tail"/>
    <property type="match status" value="1"/>
</dbReference>
<accession>A0ABT4UN97</accession>
<dbReference type="Gene3D" id="2.160.20.10">
    <property type="entry name" value="Single-stranded right-handed beta-helix, Pectin lyase-like"/>
    <property type="match status" value="1"/>
</dbReference>
<evidence type="ECO:0000256" key="1">
    <source>
        <dbReference type="SAM" id="SignalP"/>
    </source>
</evidence>
<dbReference type="EMBL" id="JAQGEF010000022">
    <property type="protein sequence ID" value="MDA3616094.1"/>
    <property type="molecule type" value="Genomic_DNA"/>
</dbReference>
<comment type="caution">
    <text evidence="2">The sequence shown here is derived from an EMBL/GenBank/DDBJ whole genome shotgun (WGS) entry which is preliminary data.</text>
</comment>
<dbReference type="SMART" id="SM00710">
    <property type="entry name" value="PbH1"/>
    <property type="match status" value="4"/>
</dbReference>
<feature type="signal peptide" evidence="1">
    <location>
        <begin position="1"/>
        <end position="19"/>
    </location>
</feature>
<dbReference type="InterPro" id="IPR006626">
    <property type="entry name" value="PbH1"/>
</dbReference>
<protein>
    <submittedName>
        <fullName evidence="2">T9SS type A sorting domain-containing protein</fullName>
    </submittedName>
</protein>
<evidence type="ECO:0000313" key="2">
    <source>
        <dbReference type="EMBL" id="MDA3616094.1"/>
    </source>
</evidence>
<dbReference type="InterPro" id="IPR012334">
    <property type="entry name" value="Pectin_lyas_fold"/>
</dbReference>
<dbReference type="InterPro" id="IPR011050">
    <property type="entry name" value="Pectin_lyase_fold/virulence"/>
</dbReference>
<evidence type="ECO:0000313" key="3">
    <source>
        <dbReference type="Proteomes" id="UP001210231"/>
    </source>
</evidence>
<dbReference type="SUPFAM" id="SSF51126">
    <property type="entry name" value="Pectin lyase-like"/>
    <property type="match status" value="1"/>
</dbReference>
<feature type="chain" id="PRO_5046389722" evidence="1">
    <location>
        <begin position="20"/>
        <end position="597"/>
    </location>
</feature>
<sequence>MKKIYILAASLLAVSASFARYTSPQTGSKINLDYLVANSSGAVTKAPEGHYIVSDTVFIKGGDTLEIITNAEVRFKSLTYLEIEGGTLIINPPDKVTFTESDAGVGFNGVRVTETVTASFIKKLDFRNAVSFRLTDVPKMTFDSCYFYNNNIGTSTSFGNGTIALFRSHPLITNSTFYKNRRAAIQGGANIANAPKIINCLLDGNNTTNQNTPQINLGATGALDTVKIINSIIRGDAANTQAGGLGWLPLAVANILIENCTIENNRYGISLQAGNAINALVKNNIIRNNNIQGNPNLGGSGIAFAGGAEGAHQNSIVVGNTITGNLWGITIQNRAKPNLGNIENASLDDDGNNRIYGNTNSSTVLAELYNNSPDTIYAQNNYWGVTTAAEVEERITHKPDIATLGLVIYTNYLTLPVSVTNFSGNYQSGKASLIWETSTEKNIAAYILERSENGISFTKVTEIKAKNNASKYDFSEYLTGNVDAYFYRLKIVELDGKVSYSNVIKILLDNKLTRDDIKIYPTVVRSSVTLNINSRRAADATIAITDVSGRILKSGKLTVYEGINQMNFGLDNITNKGLLFVKIQMENETKVFKVVKE</sequence>
<gene>
    <name evidence="2" type="ORF">O3P16_14860</name>
</gene>
<name>A0ABT4UN97_9BACT</name>
<dbReference type="RefSeq" id="WP_407032424.1">
    <property type="nucleotide sequence ID" value="NZ_JAQGEF010000022.1"/>
</dbReference>
<keyword evidence="1" id="KW-0732">Signal</keyword>
<dbReference type="InterPro" id="IPR026444">
    <property type="entry name" value="Secre_tail"/>
</dbReference>
<dbReference type="Proteomes" id="UP001210231">
    <property type="component" value="Unassembled WGS sequence"/>
</dbReference>
<organism evidence="2 3">
    <name type="scientific">Polluticaenibacter yanchengensis</name>
    <dbReference type="NCBI Taxonomy" id="3014562"/>
    <lineage>
        <taxon>Bacteria</taxon>
        <taxon>Pseudomonadati</taxon>
        <taxon>Bacteroidota</taxon>
        <taxon>Chitinophagia</taxon>
        <taxon>Chitinophagales</taxon>
        <taxon>Chitinophagaceae</taxon>
        <taxon>Polluticaenibacter</taxon>
    </lineage>
</organism>